<evidence type="ECO:0000256" key="4">
    <source>
        <dbReference type="ARBA" id="ARBA00022823"/>
    </source>
</evidence>
<dbReference type="SUPFAM" id="SSF51230">
    <property type="entry name" value="Single hybrid motif"/>
    <property type="match status" value="1"/>
</dbReference>
<evidence type="ECO:0000256" key="6">
    <source>
        <dbReference type="RuleBase" id="RU003423"/>
    </source>
</evidence>
<sequence>MEFRLPDPGEGLVEAEIVEWKVAVGDVVAVNDVLLEIETAKSLVELPSPFAGVVQEILAPAGQVVPVGTPIIRIGADEEAPGSTTPAAPDVLADASASPSAVATAKTEDSGAVLVGYGARGAAVSRRARRQPGAAVPDAAAAAVAAVPQVSAPAPVPTAPTAPAPTSTEVPRAKPPVRRVARDLGVDLSTVVGTGPDGTITAADVLTAAGRPPQNPAVQRIPLRGVRRAMFQSMTASLAVPQATAFVEVDVTATMQLIDTLRRRRDFTGLKVSPLVIFAKAACLAIERVPEINSRYDAAADEMVIPTDVNLGIAAATPRGLVVPNIKRANQLNLLELTRGLNDMVALAREGRVQPSDLAGGTFSITNVGVFGVDGGTPIMNNGEAAIMCLGTILRKPWVVGEGDQERIEPRSVCTVSLTFDHRLVDGEMGSKFLADVSTIMADPALALLF</sequence>
<evidence type="ECO:0000256" key="7">
    <source>
        <dbReference type="SAM" id="MobiDB-lite"/>
    </source>
</evidence>
<feature type="domain" description="Peripheral subunit-binding (PSBD)" evidence="9">
    <location>
        <begin position="172"/>
        <end position="209"/>
    </location>
</feature>
<keyword evidence="5 6" id="KW-0012">Acyltransferase</keyword>
<dbReference type="AlphaFoldDB" id="A0A2A9CVE0"/>
<feature type="compositionally biased region" description="Pro residues" evidence="7">
    <location>
        <begin position="154"/>
        <end position="163"/>
    </location>
</feature>
<name>A0A2A9CVE0_9ACTN</name>
<dbReference type="InterPro" id="IPR004167">
    <property type="entry name" value="PSBD"/>
</dbReference>
<comment type="similarity">
    <text evidence="2 6">Belongs to the 2-oxoacid dehydrogenase family.</text>
</comment>
<evidence type="ECO:0000256" key="5">
    <source>
        <dbReference type="ARBA" id="ARBA00023315"/>
    </source>
</evidence>
<evidence type="ECO:0000313" key="11">
    <source>
        <dbReference type="Proteomes" id="UP000226079"/>
    </source>
</evidence>
<dbReference type="PROSITE" id="PS50968">
    <property type="entry name" value="BIOTINYL_LIPOYL"/>
    <property type="match status" value="1"/>
</dbReference>
<dbReference type="GO" id="GO:0005737">
    <property type="term" value="C:cytoplasm"/>
    <property type="evidence" value="ECO:0007669"/>
    <property type="project" value="TreeGrafter"/>
</dbReference>
<dbReference type="InterPro" id="IPR001078">
    <property type="entry name" value="2-oxoacid_DH_actylTfrase"/>
</dbReference>
<keyword evidence="3 6" id="KW-0808">Transferase</keyword>
<proteinExistence type="inferred from homology"/>
<dbReference type="InterPro" id="IPR000089">
    <property type="entry name" value="Biotin_lipoyl"/>
</dbReference>
<dbReference type="OrthoDB" id="9805770at2"/>
<dbReference type="PANTHER" id="PTHR43178">
    <property type="entry name" value="DIHYDROLIPOAMIDE ACETYLTRANSFERASE COMPONENT OF PYRUVATE DEHYDROGENASE COMPLEX"/>
    <property type="match status" value="1"/>
</dbReference>
<dbReference type="EC" id="2.3.1.-" evidence="6"/>
<keyword evidence="4 6" id="KW-0450">Lipoyl</keyword>
<dbReference type="InterPro" id="IPR023213">
    <property type="entry name" value="CAT-like_dom_sf"/>
</dbReference>
<dbReference type="Pfam" id="PF00364">
    <property type="entry name" value="Biotin_lipoyl"/>
    <property type="match status" value="1"/>
</dbReference>
<protein>
    <recommendedName>
        <fullName evidence="6">Dihydrolipoamide acetyltransferase component of pyruvate dehydrogenase complex</fullName>
        <ecNumber evidence="6">2.3.1.-</ecNumber>
    </recommendedName>
</protein>
<dbReference type="Proteomes" id="UP000226079">
    <property type="component" value="Unassembled WGS sequence"/>
</dbReference>
<evidence type="ECO:0000256" key="2">
    <source>
        <dbReference type="ARBA" id="ARBA00007317"/>
    </source>
</evidence>
<keyword evidence="11" id="KW-1185">Reference proteome</keyword>
<comment type="caution">
    <text evidence="10">The sequence shown here is derived from an EMBL/GenBank/DDBJ whole genome shotgun (WGS) entry which is preliminary data.</text>
</comment>
<dbReference type="GO" id="GO:0031405">
    <property type="term" value="F:lipoic acid binding"/>
    <property type="evidence" value="ECO:0007669"/>
    <property type="project" value="TreeGrafter"/>
</dbReference>
<gene>
    <name evidence="10" type="ORF">ATK74_2696</name>
</gene>
<dbReference type="Pfam" id="PF00198">
    <property type="entry name" value="2-oxoacid_dh"/>
    <property type="match status" value="1"/>
</dbReference>
<dbReference type="SUPFAM" id="SSF52777">
    <property type="entry name" value="CoA-dependent acyltransferases"/>
    <property type="match status" value="1"/>
</dbReference>
<reference evidence="10 11" key="1">
    <citation type="submission" date="2017-10" db="EMBL/GenBank/DDBJ databases">
        <title>Sequencing the genomes of 1000 actinobacteria strains.</title>
        <authorList>
            <person name="Klenk H.-P."/>
        </authorList>
    </citation>
    <scope>NUCLEOTIDE SEQUENCE [LARGE SCALE GENOMIC DNA]</scope>
    <source>
        <strain evidence="10 11">DSM 15597</strain>
    </source>
</reference>
<dbReference type="Gene3D" id="4.10.320.10">
    <property type="entry name" value="E3-binding domain"/>
    <property type="match status" value="1"/>
</dbReference>
<dbReference type="GO" id="GO:0016407">
    <property type="term" value="F:acetyltransferase activity"/>
    <property type="evidence" value="ECO:0007669"/>
    <property type="project" value="TreeGrafter"/>
</dbReference>
<feature type="domain" description="Lipoyl-binding" evidence="8">
    <location>
        <begin position="1"/>
        <end position="75"/>
    </location>
</feature>
<accession>A0A2A9CVE0</accession>
<dbReference type="EMBL" id="PDJC01000001">
    <property type="protein sequence ID" value="PFG18116.1"/>
    <property type="molecule type" value="Genomic_DNA"/>
</dbReference>
<dbReference type="PROSITE" id="PS51826">
    <property type="entry name" value="PSBD"/>
    <property type="match status" value="1"/>
</dbReference>
<evidence type="ECO:0000259" key="9">
    <source>
        <dbReference type="PROSITE" id="PS51826"/>
    </source>
</evidence>
<feature type="region of interest" description="Disordered" evidence="7">
    <location>
        <begin position="154"/>
        <end position="173"/>
    </location>
</feature>
<dbReference type="SUPFAM" id="SSF47005">
    <property type="entry name" value="Peripheral subunit-binding domain of 2-oxo acid dehydrogenase complex"/>
    <property type="match status" value="1"/>
</dbReference>
<dbReference type="InterPro" id="IPR036625">
    <property type="entry name" value="E3-bd_dom_sf"/>
</dbReference>
<dbReference type="PANTHER" id="PTHR43178:SF5">
    <property type="entry name" value="LIPOAMIDE ACYLTRANSFERASE COMPONENT OF BRANCHED-CHAIN ALPHA-KETO ACID DEHYDROGENASE COMPLEX, MITOCHONDRIAL"/>
    <property type="match status" value="1"/>
</dbReference>
<keyword evidence="10" id="KW-0670">Pyruvate</keyword>
<organism evidence="10 11">
    <name type="scientific">Propionicimonas paludicola</name>
    <dbReference type="NCBI Taxonomy" id="185243"/>
    <lineage>
        <taxon>Bacteria</taxon>
        <taxon>Bacillati</taxon>
        <taxon>Actinomycetota</taxon>
        <taxon>Actinomycetes</taxon>
        <taxon>Propionibacteriales</taxon>
        <taxon>Nocardioidaceae</taxon>
        <taxon>Propionicimonas</taxon>
    </lineage>
</organism>
<dbReference type="FunFam" id="3.30.559.10:FF:000007">
    <property type="entry name" value="Dihydrolipoamide acetyltransferase component of pyruvate dehydrogenase complex"/>
    <property type="match status" value="1"/>
</dbReference>
<comment type="cofactor">
    <cofactor evidence="1 6">
        <name>(R)-lipoate</name>
        <dbReference type="ChEBI" id="CHEBI:83088"/>
    </cofactor>
</comment>
<dbReference type="Gene3D" id="3.30.559.10">
    <property type="entry name" value="Chloramphenicol acetyltransferase-like domain"/>
    <property type="match status" value="1"/>
</dbReference>
<dbReference type="Gene3D" id="2.40.50.100">
    <property type="match status" value="1"/>
</dbReference>
<dbReference type="InterPro" id="IPR011053">
    <property type="entry name" value="Single_hybrid_motif"/>
</dbReference>
<dbReference type="InterPro" id="IPR050743">
    <property type="entry name" value="2-oxoacid_DH_E2_comp"/>
</dbReference>
<evidence type="ECO:0000256" key="3">
    <source>
        <dbReference type="ARBA" id="ARBA00022679"/>
    </source>
</evidence>
<evidence type="ECO:0000259" key="8">
    <source>
        <dbReference type="PROSITE" id="PS50968"/>
    </source>
</evidence>
<dbReference type="CDD" id="cd06849">
    <property type="entry name" value="lipoyl_domain"/>
    <property type="match status" value="1"/>
</dbReference>
<evidence type="ECO:0000256" key="1">
    <source>
        <dbReference type="ARBA" id="ARBA00001938"/>
    </source>
</evidence>
<dbReference type="Pfam" id="PF02817">
    <property type="entry name" value="E3_binding"/>
    <property type="match status" value="1"/>
</dbReference>
<dbReference type="RefSeq" id="WP_098461492.1">
    <property type="nucleotide sequence ID" value="NZ_PDJC01000001.1"/>
</dbReference>
<evidence type="ECO:0000313" key="10">
    <source>
        <dbReference type="EMBL" id="PFG18116.1"/>
    </source>
</evidence>